<comment type="caution">
    <text evidence="1">The sequence shown here is derived from an EMBL/GenBank/DDBJ whole genome shotgun (WGS) entry which is preliminary data.</text>
</comment>
<name>A0A0L0NVS3_CANAR</name>
<accession>A0A0L0NVS3</accession>
<evidence type="ECO:0000313" key="1">
    <source>
        <dbReference type="EMBL" id="KND98262.1"/>
    </source>
</evidence>
<reference evidence="2" key="1">
    <citation type="journal article" date="2015" name="BMC Genomics">
        <title>Draft genome of a commonly misdiagnosed multidrug resistant pathogen Candida auris.</title>
        <authorList>
            <person name="Chatterjee S."/>
            <person name="Alampalli S.V."/>
            <person name="Nageshan R.K."/>
            <person name="Chettiar S.T."/>
            <person name="Joshi S."/>
            <person name="Tatu U.S."/>
        </authorList>
    </citation>
    <scope>NUCLEOTIDE SEQUENCE [LARGE SCALE GENOMIC DNA]</scope>
    <source>
        <strain evidence="2">6684</strain>
    </source>
</reference>
<evidence type="ECO:0000313" key="2">
    <source>
        <dbReference type="Proteomes" id="UP000037122"/>
    </source>
</evidence>
<dbReference type="VEuPathDB" id="FungiDB:QG37_05029"/>
<dbReference type="AlphaFoldDB" id="A0A0L0NVS3"/>
<dbReference type="Proteomes" id="UP000037122">
    <property type="component" value="Unassembled WGS sequence"/>
</dbReference>
<gene>
    <name evidence="1" type="ORF">QG37_05029</name>
</gene>
<organism evidence="1 2">
    <name type="scientific">Candidozyma auris</name>
    <name type="common">Yeast</name>
    <name type="synonym">Candida auris</name>
    <dbReference type="NCBI Taxonomy" id="498019"/>
    <lineage>
        <taxon>Eukaryota</taxon>
        <taxon>Fungi</taxon>
        <taxon>Dikarya</taxon>
        <taxon>Ascomycota</taxon>
        <taxon>Saccharomycotina</taxon>
        <taxon>Pichiomycetes</taxon>
        <taxon>Metschnikowiaceae</taxon>
        <taxon>Candidozyma</taxon>
    </lineage>
</organism>
<dbReference type="EMBL" id="LGST01000034">
    <property type="protein sequence ID" value="KND98262.1"/>
    <property type="molecule type" value="Genomic_DNA"/>
</dbReference>
<proteinExistence type="predicted"/>
<sequence>MLLVDLEMTDEALLTGFLKKLVKSMFLRVLEIQRYVYFEMTEYIFRDKSSS</sequence>
<protein>
    <submittedName>
        <fullName evidence="1">Uncharacterized protein</fullName>
    </submittedName>
</protein>